<evidence type="ECO:0000256" key="3">
    <source>
        <dbReference type="ARBA" id="ARBA00022833"/>
    </source>
</evidence>
<evidence type="ECO:0000313" key="7">
    <source>
        <dbReference type="EMBL" id="ORX87073.1"/>
    </source>
</evidence>
<dbReference type="InterPro" id="IPR000306">
    <property type="entry name" value="Znf_FYVE"/>
</dbReference>
<dbReference type="STRING" id="1754192.A0A1Y1XMX7"/>
<dbReference type="InterPro" id="IPR021565">
    <property type="entry name" value="Rbsn_Rab-bd"/>
</dbReference>
<feature type="domain" description="C2H2-type" evidence="5">
    <location>
        <begin position="72"/>
        <end position="100"/>
    </location>
</feature>
<dbReference type="Pfam" id="PF01363">
    <property type="entry name" value="FYVE"/>
    <property type="match status" value="2"/>
</dbReference>
<dbReference type="SUPFAM" id="SSF140125">
    <property type="entry name" value="Rabenosyn-5 Rab-binding domain-like"/>
    <property type="match status" value="1"/>
</dbReference>
<dbReference type="InterPro" id="IPR013083">
    <property type="entry name" value="Znf_RING/FYVE/PHD"/>
</dbReference>
<proteinExistence type="predicted"/>
<name>A0A1Y1XMX7_9FUNG</name>
<dbReference type="GO" id="GO:0008270">
    <property type="term" value="F:zinc ion binding"/>
    <property type="evidence" value="ECO:0007669"/>
    <property type="project" value="UniProtKB-KW"/>
</dbReference>
<dbReference type="Gene3D" id="3.30.40.10">
    <property type="entry name" value="Zinc/RING finger domain, C3HC4 (zinc finger)"/>
    <property type="match status" value="2"/>
</dbReference>
<dbReference type="OrthoDB" id="166134at2759"/>
<dbReference type="InterPro" id="IPR011011">
    <property type="entry name" value="Znf_FYVE_PHD"/>
</dbReference>
<dbReference type="PANTHER" id="PTHR13510">
    <property type="entry name" value="FYVE-FINGER-CONTAINING RAB5 EFFECTOR PROTEIN RABENOSYN-5-RELATED"/>
    <property type="match status" value="1"/>
</dbReference>
<evidence type="ECO:0000256" key="1">
    <source>
        <dbReference type="ARBA" id="ARBA00022723"/>
    </source>
</evidence>
<dbReference type="InterPro" id="IPR052727">
    <property type="entry name" value="Rab4/Rab5_effector"/>
</dbReference>
<dbReference type="SMART" id="SM00064">
    <property type="entry name" value="FYVE"/>
    <property type="match status" value="2"/>
</dbReference>
<gene>
    <name evidence="7" type="ORF">BCR32DRAFT_16335</name>
</gene>
<dbReference type="Proteomes" id="UP000193944">
    <property type="component" value="Unassembled WGS sequence"/>
</dbReference>
<comment type="caution">
    <text evidence="7">The sequence shown here is derived from an EMBL/GenBank/DDBJ whole genome shotgun (WGS) entry which is preliminary data.</text>
</comment>
<dbReference type="AlphaFoldDB" id="A0A1Y1XMX7"/>
<dbReference type="PROSITE" id="PS50157">
    <property type="entry name" value="ZINC_FINGER_C2H2_2"/>
    <property type="match status" value="1"/>
</dbReference>
<evidence type="ECO:0000256" key="2">
    <source>
        <dbReference type="ARBA" id="ARBA00022771"/>
    </source>
</evidence>
<keyword evidence="3" id="KW-0862">Zinc</keyword>
<keyword evidence="8" id="KW-1185">Reference proteome</keyword>
<dbReference type="EMBL" id="MCFG01000013">
    <property type="protein sequence ID" value="ORX87073.1"/>
    <property type="molecule type" value="Genomic_DNA"/>
</dbReference>
<dbReference type="Pfam" id="PF11464">
    <property type="entry name" value="Rbsn"/>
    <property type="match status" value="1"/>
</dbReference>
<evidence type="ECO:0000259" key="5">
    <source>
        <dbReference type="PROSITE" id="PS50157"/>
    </source>
</evidence>
<protein>
    <recommendedName>
        <fullName evidence="9">FYVE-type domain-containing protein</fullName>
    </recommendedName>
</protein>
<organism evidence="7 8">
    <name type="scientific">Anaeromyces robustus</name>
    <dbReference type="NCBI Taxonomy" id="1754192"/>
    <lineage>
        <taxon>Eukaryota</taxon>
        <taxon>Fungi</taxon>
        <taxon>Fungi incertae sedis</taxon>
        <taxon>Chytridiomycota</taxon>
        <taxon>Chytridiomycota incertae sedis</taxon>
        <taxon>Neocallimastigomycetes</taxon>
        <taxon>Neocallimastigales</taxon>
        <taxon>Neocallimastigaceae</taxon>
        <taxon>Anaeromyces</taxon>
    </lineage>
</organism>
<evidence type="ECO:0008006" key="9">
    <source>
        <dbReference type="Google" id="ProtNLM"/>
    </source>
</evidence>
<keyword evidence="2 4" id="KW-0863">Zinc-finger</keyword>
<dbReference type="SUPFAM" id="SSF57903">
    <property type="entry name" value="FYVE/PHD zinc finger"/>
    <property type="match status" value="2"/>
</dbReference>
<sequence length="525" mass="61293">MSNTKTRPKRTFGIKVQENNSKFEEKFINTNNIIHNEVEYNKRNSTLSPNDNNNNNFISFEDSYQNSNFEFYECPICNEEILGLYQLNIHLDTVHTENKSGNVILSLFKKTQKITEEITGTTKTNEKPTQPVIDKSHWQKSTNDDKCSYPECEKPLGIRNGKQNCYCCGKLFCDMHTNFSMRLSESAKPDSNSPFWYKVCQSCYTSREGYNNTEGQRRNLTNAFIEARKNNIEKLCLEENLLILRLEKLAQLKAEINEKKGISINQKALEQSIVQWKEDASSIQCSICRRHHCRLCGKLICSNCIEDIPLFTDIENDKTYSGSTKSCNQCKRIVFRKKVMNAKEKIPSVVKLYEQIKFNQSIIETILPQYNDILLHINSKSSKNYPQDYQNATKYREKLIKNFHQIDLLSKRILKLPTNSKYYRTLQNNIAKGSVIYLQNNMITLKMLPEKNDVTIINEDIENTKRIKEIKDTLDVLNDQYTLLQGYYQDALFRRKFDNVKTLEESIQDVTDEIQKLKTELEEIS</sequence>
<dbReference type="InterPro" id="IPR017455">
    <property type="entry name" value="Znf_FYVE-rel"/>
</dbReference>
<dbReference type="InterPro" id="IPR036531">
    <property type="entry name" value="Rbsn_Rab-bd_sf"/>
</dbReference>
<dbReference type="PANTHER" id="PTHR13510:SF44">
    <property type="entry name" value="RABENOSYN-5"/>
    <property type="match status" value="1"/>
</dbReference>
<feature type="domain" description="FYVE-type" evidence="6">
    <location>
        <begin position="279"/>
        <end position="330"/>
    </location>
</feature>
<evidence type="ECO:0000259" key="6">
    <source>
        <dbReference type="PROSITE" id="PS50178"/>
    </source>
</evidence>
<keyword evidence="1" id="KW-0479">Metal-binding</keyword>
<dbReference type="InterPro" id="IPR013087">
    <property type="entry name" value="Znf_C2H2_type"/>
</dbReference>
<reference evidence="7 8" key="2">
    <citation type="submission" date="2016-08" db="EMBL/GenBank/DDBJ databases">
        <title>Pervasive Adenine N6-methylation of Active Genes in Fungi.</title>
        <authorList>
            <consortium name="DOE Joint Genome Institute"/>
            <person name="Mondo S.J."/>
            <person name="Dannebaum R.O."/>
            <person name="Kuo R.C."/>
            <person name="Labutti K."/>
            <person name="Haridas S."/>
            <person name="Kuo A."/>
            <person name="Salamov A."/>
            <person name="Ahrendt S.R."/>
            <person name="Lipzen A."/>
            <person name="Sullivan W."/>
            <person name="Andreopoulos W.B."/>
            <person name="Clum A."/>
            <person name="Lindquist E."/>
            <person name="Daum C."/>
            <person name="Ramamoorthy G.K."/>
            <person name="Gryganskyi A."/>
            <person name="Culley D."/>
            <person name="Magnuson J.K."/>
            <person name="James T.Y."/>
            <person name="O'Malley M.A."/>
            <person name="Stajich J.E."/>
            <person name="Spatafora J.W."/>
            <person name="Visel A."/>
            <person name="Grigoriev I.V."/>
        </authorList>
    </citation>
    <scope>NUCLEOTIDE SEQUENCE [LARGE SCALE GENOMIC DNA]</scope>
    <source>
        <strain evidence="7 8">S4</strain>
    </source>
</reference>
<reference evidence="7 8" key="1">
    <citation type="submission" date="2016-08" db="EMBL/GenBank/DDBJ databases">
        <title>A Parts List for Fungal Cellulosomes Revealed by Comparative Genomics.</title>
        <authorList>
            <consortium name="DOE Joint Genome Institute"/>
            <person name="Haitjema C.H."/>
            <person name="Gilmore S.P."/>
            <person name="Henske J.K."/>
            <person name="Solomon K.V."/>
            <person name="De Groot R."/>
            <person name="Kuo A."/>
            <person name="Mondo S.J."/>
            <person name="Salamov A.A."/>
            <person name="Labutti K."/>
            <person name="Zhao Z."/>
            <person name="Chiniquy J."/>
            <person name="Barry K."/>
            <person name="Brewer H.M."/>
            <person name="Purvine S.O."/>
            <person name="Wright A.T."/>
            <person name="Boxma B."/>
            <person name="Van Alen T."/>
            <person name="Hackstein J.H."/>
            <person name="Baker S.E."/>
            <person name="Grigoriev I.V."/>
            <person name="O'Malley M.A."/>
        </authorList>
    </citation>
    <scope>NUCLEOTIDE SEQUENCE [LARGE SCALE GENOMIC DNA]</scope>
    <source>
        <strain evidence="7 8">S4</strain>
    </source>
</reference>
<evidence type="ECO:0000313" key="8">
    <source>
        <dbReference type="Proteomes" id="UP000193944"/>
    </source>
</evidence>
<evidence type="ECO:0000256" key="4">
    <source>
        <dbReference type="PROSITE-ProRule" id="PRU00042"/>
    </source>
</evidence>
<dbReference type="PROSITE" id="PS00028">
    <property type="entry name" value="ZINC_FINGER_C2H2_1"/>
    <property type="match status" value="1"/>
</dbReference>
<accession>A0A1Y1XMX7</accession>
<dbReference type="PROSITE" id="PS50178">
    <property type="entry name" value="ZF_FYVE"/>
    <property type="match status" value="1"/>
</dbReference>